<evidence type="ECO:0000313" key="5">
    <source>
        <dbReference type="Proteomes" id="UP000249913"/>
    </source>
</evidence>
<evidence type="ECO:0000256" key="2">
    <source>
        <dbReference type="ARBA" id="ARBA00022801"/>
    </source>
</evidence>
<dbReference type="PANTHER" id="PTHR43540:SF10">
    <property type="entry name" value="ISOCHORISMATASE"/>
    <property type="match status" value="1"/>
</dbReference>
<dbReference type="Pfam" id="PF00857">
    <property type="entry name" value="Isochorismatase"/>
    <property type="match status" value="1"/>
</dbReference>
<dbReference type="Gene3D" id="3.40.50.850">
    <property type="entry name" value="Isochorismatase-like"/>
    <property type="match status" value="1"/>
</dbReference>
<dbReference type="AlphaFoldDB" id="A0A2X2K5H1"/>
<comment type="similarity">
    <text evidence="1">Belongs to the isochorismatase family.</text>
</comment>
<proteinExistence type="inferred from homology"/>
<dbReference type="EC" id="3.5.1.-" evidence="4"/>
<keyword evidence="2 4" id="KW-0378">Hydrolase</keyword>
<dbReference type="GO" id="GO:0008936">
    <property type="term" value="F:nicotinamidase activity"/>
    <property type="evidence" value="ECO:0007669"/>
    <property type="project" value="UniProtKB-EC"/>
</dbReference>
<dbReference type="Proteomes" id="UP000249913">
    <property type="component" value="Unassembled WGS sequence"/>
</dbReference>
<protein>
    <submittedName>
        <fullName evidence="4">Nicotinamidase</fullName>
        <ecNumber evidence="4">3.5.1.-</ecNumber>
        <ecNumber evidence="4">3.5.1.19</ecNumber>
    </submittedName>
</protein>
<dbReference type="SUPFAM" id="SSF52499">
    <property type="entry name" value="Isochorismatase-like hydrolases"/>
    <property type="match status" value="1"/>
</dbReference>
<evidence type="ECO:0000259" key="3">
    <source>
        <dbReference type="Pfam" id="PF00857"/>
    </source>
</evidence>
<dbReference type="InterPro" id="IPR036380">
    <property type="entry name" value="Isochorismatase-like_sf"/>
</dbReference>
<dbReference type="InterPro" id="IPR000868">
    <property type="entry name" value="Isochorismatase-like_dom"/>
</dbReference>
<dbReference type="EMBL" id="UAUX01000010">
    <property type="protein sequence ID" value="SPZ99481.1"/>
    <property type="molecule type" value="Genomic_DNA"/>
</dbReference>
<evidence type="ECO:0000256" key="1">
    <source>
        <dbReference type="ARBA" id="ARBA00006336"/>
    </source>
</evidence>
<dbReference type="PANTHER" id="PTHR43540">
    <property type="entry name" value="PEROXYUREIDOACRYLATE/UREIDOACRYLATE AMIDOHYDROLASE-RELATED"/>
    <property type="match status" value="1"/>
</dbReference>
<sequence>MDLHYLHDIHHPESKLFPPHNIVDTSGRELYGKVGKLYETIKAQPNVHFIDKTRYDSFFGTPLDSLLRERSINQVEIVGVCTDICVLHTAISAYNLGYKISVPAEGVASFNQKGHEWALAHFKNSLGAEVEQHV</sequence>
<dbReference type="CDD" id="cd00431">
    <property type="entry name" value="cysteine_hydrolases"/>
    <property type="match status" value="1"/>
</dbReference>
<organism evidence="4 5">
    <name type="scientific">Staphylococcus aureus</name>
    <dbReference type="NCBI Taxonomy" id="1280"/>
    <lineage>
        <taxon>Bacteria</taxon>
        <taxon>Bacillati</taxon>
        <taxon>Bacillota</taxon>
        <taxon>Bacilli</taxon>
        <taxon>Bacillales</taxon>
        <taxon>Staphylococcaceae</taxon>
        <taxon>Staphylococcus</taxon>
    </lineage>
</organism>
<evidence type="ECO:0000313" key="4">
    <source>
        <dbReference type="EMBL" id="SPZ99481.1"/>
    </source>
</evidence>
<gene>
    <name evidence="4" type="primary">rutB</name>
    <name evidence="4" type="ORF">NCTC7878_02626</name>
</gene>
<feature type="domain" description="Isochorismatase-like" evidence="3">
    <location>
        <begin position="36"/>
        <end position="128"/>
    </location>
</feature>
<name>A0A2X2K5H1_STAAU</name>
<dbReference type="EC" id="3.5.1.19" evidence="4"/>
<reference evidence="4 5" key="1">
    <citation type="submission" date="2018-06" db="EMBL/GenBank/DDBJ databases">
        <authorList>
            <consortium name="Pathogen Informatics"/>
            <person name="Doyle S."/>
        </authorList>
    </citation>
    <scope>NUCLEOTIDE SEQUENCE [LARGE SCALE GENOMIC DNA]</scope>
    <source>
        <strain evidence="4 5">NCTC7878</strain>
    </source>
</reference>
<accession>A0A2X2K5H1</accession>
<dbReference type="InterPro" id="IPR050272">
    <property type="entry name" value="Isochorismatase-like_hydrls"/>
</dbReference>